<feature type="transmembrane region" description="Helical" evidence="8">
    <location>
        <begin position="108"/>
        <end position="131"/>
    </location>
</feature>
<dbReference type="InterPro" id="IPR020846">
    <property type="entry name" value="MFS_dom"/>
</dbReference>
<dbReference type="InterPro" id="IPR005829">
    <property type="entry name" value="Sugar_transporter_CS"/>
</dbReference>
<reference evidence="10 11" key="1">
    <citation type="journal article" date="2016" name="PLoS Pathog.">
        <title>Biosynthesis of antibiotic leucinostatins in bio-control fungus Purpureocillium lilacinum and their inhibition on phytophthora revealed by genome mining.</title>
        <authorList>
            <person name="Wang G."/>
            <person name="Liu Z."/>
            <person name="Lin R."/>
            <person name="Li E."/>
            <person name="Mao Z."/>
            <person name="Ling J."/>
            <person name="Yang Y."/>
            <person name="Yin W.B."/>
            <person name="Xie B."/>
        </authorList>
    </citation>
    <scope>NUCLEOTIDE SEQUENCE [LARGE SCALE GENOMIC DNA]</scope>
    <source>
        <strain evidence="10">170</strain>
    </source>
</reference>
<dbReference type="GO" id="GO:0016020">
    <property type="term" value="C:membrane"/>
    <property type="evidence" value="ECO:0007669"/>
    <property type="project" value="UniProtKB-SubCell"/>
</dbReference>
<keyword evidence="4 8" id="KW-0812">Transmembrane</keyword>
<name>A0A179FWB3_METCM</name>
<organism evidence="10 11">
    <name type="scientific">Pochonia chlamydosporia 170</name>
    <dbReference type="NCBI Taxonomy" id="1380566"/>
    <lineage>
        <taxon>Eukaryota</taxon>
        <taxon>Fungi</taxon>
        <taxon>Dikarya</taxon>
        <taxon>Ascomycota</taxon>
        <taxon>Pezizomycotina</taxon>
        <taxon>Sordariomycetes</taxon>
        <taxon>Hypocreomycetidae</taxon>
        <taxon>Hypocreales</taxon>
        <taxon>Clavicipitaceae</taxon>
        <taxon>Pochonia</taxon>
    </lineage>
</organism>
<feature type="transmembrane region" description="Helical" evidence="8">
    <location>
        <begin position="431"/>
        <end position="450"/>
    </location>
</feature>
<dbReference type="PROSITE" id="PS00216">
    <property type="entry name" value="SUGAR_TRANSPORT_1"/>
    <property type="match status" value="1"/>
</dbReference>
<keyword evidence="3 7" id="KW-0813">Transport</keyword>
<protein>
    <submittedName>
        <fullName evidence="10">Sugar transporter</fullName>
    </submittedName>
</protein>
<keyword evidence="5 8" id="KW-1133">Transmembrane helix</keyword>
<evidence type="ECO:0000256" key="7">
    <source>
        <dbReference type="RuleBase" id="RU003346"/>
    </source>
</evidence>
<evidence type="ECO:0000256" key="1">
    <source>
        <dbReference type="ARBA" id="ARBA00004141"/>
    </source>
</evidence>
<evidence type="ECO:0000256" key="3">
    <source>
        <dbReference type="ARBA" id="ARBA00022448"/>
    </source>
</evidence>
<dbReference type="InterPro" id="IPR005828">
    <property type="entry name" value="MFS_sugar_transport-like"/>
</dbReference>
<dbReference type="PANTHER" id="PTHR48022">
    <property type="entry name" value="PLASTIDIC GLUCOSE TRANSPORTER 4"/>
    <property type="match status" value="1"/>
</dbReference>
<dbReference type="AlphaFoldDB" id="A0A179FWB3"/>
<dbReference type="OrthoDB" id="6612291at2759"/>
<dbReference type="InterPro" id="IPR036259">
    <property type="entry name" value="MFS_trans_sf"/>
</dbReference>
<feature type="transmembrane region" description="Helical" evidence="8">
    <location>
        <begin position="298"/>
        <end position="321"/>
    </location>
</feature>
<sequence>MTRLGTFRATYLVALCCVGSFLFAYDTGIVGGVLTLQSFQNDFGFSAKEKSDVSSLSASLLQAGAFFSCLFVWPFTARFGRQWSIVLASFVFNIGAILQLFYSHGLATWYAGRVISGVGVGIATVIIPMFSAEMAPKEIRGRVGSFFQFFFTLGVFFSYWVDYAVDKNMASTSAQWRVPVGLQLVPGGILGLGMLLTKESTRWLAKKGRHEEAMASLVWVRGGDSPEVQQEYSEILAGIEEEERLTAGVTWKEYMLPANRYRIFIAISMQIGAQLTGNTSLAYFSPQIFGAVGAGDNALLLSGFFGLCKVISCLFFLLFLVERIGRKGSLLIGSFLMGVYMLIIGLVTKYNPANPKAGLTPPAIASITMIYLEAMTYNISWGPVPWLYMSEIFPTRIREGGVAVGAASQWLFNFTFSQITPHAINNLGWKTFLMFAIFNWALVFYTWFFIKETKGRSLEEMELIFNKKHTQIDIPAAHNKVTREHVEVP</sequence>
<dbReference type="SUPFAM" id="SSF103473">
    <property type="entry name" value="MFS general substrate transporter"/>
    <property type="match status" value="1"/>
</dbReference>
<evidence type="ECO:0000256" key="4">
    <source>
        <dbReference type="ARBA" id="ARBA00022692"/>
    </source>
</evidence>
<keyword evidence="11" id="KW-1185">Reference proteome</keyword>
<dbReference type="KEGG" id="pchm:VFPPC_02456"/>
<feature type="transmembrane region" description="Helical" evidence="8">
    <location>
        <begin position="12"/>
        <end position="36"/>
    </location>
</feature>
<dbReference type="Proteomes" id="UP000078397">
    <property type="component" value="Unassembled WGS sequence"/>
</dbReference>
<keyword evidence="10" id="KW-0762">Sugar transport</keyword>
<evidence type="ECO:0000256" key="5">
    <source>
        <dbReference type="ARBA" id="ARBA00022989"/>
    </source>
</evidence>
<comment type="subcellular location">
    <subcellularLocation>
        <location evidence="1">Membrane</location>
        <topology evidence="1">Multi-pass membrane protein</topology>
    </subcellularLocation>
</comment>
<dbReference type="Gene3D" id="1.20.1250.20">
    <property type="entry name" value="MFS general substrate transporter like domains"/>
    <property type="match status" value="1"/>
</dbReference>
<feature type="transmembrane region" description="Helical" evidence="8">
    <location>
        <begin position="263"/>
        <end position="286"/>
    </location>
</feature>
<dbReference type="PANTHER" id="PTHR48022:SF4">
    <property type="entry name" value="MAJOR FACILITATOR SUPERFAMILY (MFS) PROFILE DOMAIN-CONTAINING PROTEIN-RELATED"/>
    <property type="match status" value="1"/>
</dbReference>
<evidence type="ECO:0000256" key="8">
    <source>
        <dbReference type="SAM" id="Phobius"/>
    </source>
</evidence>
<evidence type="ECO:0000256" key="6">
    <source>
        <dbReference type="ARBA" id="ARBA00023136"/>
    </source>
</evidence>
<dbReference type="GeneID" id="28846096"/>
<dbReference type="Pfam" id="PF00083">
    <property type="entry name" value="Sugar_tr"/>
    <property type="match status" value="1"/>
</dbReference>
<dbReference type="NCBIfam" id="TIGR00879">
    <property type="entry name" value="SP"/>
    <property type="match status" value="1"/>
</dbReference>
<accession>A0A179FWB3</accession>
<feature type="transmembrane region" description="Helical" evidence="8">
    <location>
        <begin position="328"/>
        <end position="347"/>
    </location>
</feature>
<feature type="transmembrane region" description="Helical" evidence="8">
    <location>
        <begin position="83"/>
        <end position="102"/>
    </location>
</feature>
<evidence type="ECO:0000313" key="11">
    <source>
        <dbReference type="Proteomes" id="UP000078397"/>
    </source>
</evidence>
<comment type="caution">
    <text evidence="10">The sequence shown here is derived from an EMBL/GenBank/DDBJ whole genome shotgun (WGS) entry which is preliminary data.</text>
</comment>
<dbReference type="PRINTS" id="PR00171">
    <property type="entry name" value="SUGRTRNSPORT"/>
</dbReference>
<evidence type="ECO:0000313" key="10">
    <source>
        <dbReference type="EMBL" id="OAQ69902.1"/>
    </source>
</evidence>
<feature type="transmembrane region" description="Helical" evidence="8">
    <location>
        <begin position="56"/>
        <end position="76"/>
    </location>
</feature>
<dbReference type="InterPro" id="IPR050360">
    <property type="entry name" value="MFS_Sugar_Transporters"/>
</dbReference>
<evidence type="ECO:0000259" key="9">
    <source>
        <dbReference type="PROSITE" id="PS50850"/>
    </source>
</evidence>
<dbReference type="FunFam" id="1.20.1250.20:FF:000090">
    <property type="entry name" value="MFS sugar transporter, putative"/>
    <property type="match status" value="1"/>
</dbReference>
<comment type="similarity">
    <text evidence="2 7">Belongs to the major facilitator superfamily. Sugar transporter (TC 2.A.1.1) family.</text>
</comment>
<keyword evidence="6 8" id="KW-0472">Membrane</keyword>
<evidence type="ECO:0000256" key="2">
    <source>
        <dbReference type="ARBA" id="ARBA00010992"/>
    </source>
</evidence>
<gene>
    <name evidence="10" type="ORF">VFPPC_02456</name>
</gene>
<feature type="domain" description="Major facilitator superfamily (MFS) profile" evidence="9">
    <location>
        <begin position="12"/>
        <end position="454"/>
    </location>
</feature>
<dbReference type="EMBL" id="LSBJ02000002">
    <property type="protein sequence ID" value="OAQ69902.1"/>
    <property type="molecule type" value="Genomic_DNA"/>
</dbReference>
<dbReference type="PROSITE" id="PS50850">
    <property type="entry name" value="MFS"/>
    <property type="match status" value="1"/>
</dbReference>
<dbReference type="GO" id="GO:0005351">
    <property type="term" value="F:carbohydrate:proton symporter activity"/>
    <property type="evidence" value="ECO:0007669"/>
    <property type="project" value="TreeGrafter"/>
</dbReference>
<proteinExistence type="inferred from homology"/>
<dbReference type="InterPro" id="IPR003663">
    <property type="entry name" value="Sugar/inositol_transpt"/>
</dbReference>
<dbReference type="PROSITE" id="PS00217">
    <property type="entry name" value="SUGAR_TRANSPORT_2"/>
    <property type="match status" value="1"/>
</dbReference>
<feature type="transmembrane region" description="Helical" evidence="8">
    <location>
        <begin position="143"/>
        <end position="160"/>
    </location>
</feature>
<feature type="transmembrane region" description="Helical" evidence="8">
    <location>
        <begin position="180"/>
        <end position="197"/>
    </location>
</feature>
<dbReference type="RefSeq" id="XP_018146439.1">
    <property type="nucleotide sequence ID" value="XM_018282102.1"/>
</dbReference>